<comment type="caution">
    <text evidence="1">The sequence shown here is derived from an EMBL/GenBank/DDBJ whole genome shotgun (WGS) entry which is preliminary data.</text>
</comment>
<dbReference type="Proteomes" id="UP000596932">
    <property type="component" value="Unassembled WGS sequence"/>
</dbReference>
<dbReference type="RefSeq" id="WP_196475907.1">
    <property type="nucleotide sequence ID" value="NZ_JACFYX020000015.1"/>
</dbReference>
<sequence>MASFGDCIAALDDAVMDSLSDGTATYLSRTGQVLAVDVPVIVDVDVERVDALSGGVGRVRTHCVQKHLLQPFDRQGAFAMDGKTWHIDGIADDDGHLITLYVKT</sequence>
<evidence type="ECO:0000313" key="2">
    <source>
        <dbReference type="Proteomes" id="UP000596932"/>
    </source>
</evidence>
<protein>
    <submittedName>
        <fullName evidence="1">Uncharacterized protein</fullName>
    </submittedName>
</protein>
<reference evidence="1" key="1">
    <citation type="submission" date="2020-07" db="EMBL/GenBank/DDBJ databases">
        <title>Pseudomonas chaetoceroseae sp. nov., a new member of the Pseudomonas oleovorans group isolated from a culture of Chaetoceros calcitrans.</title>
        <authorList>
            <person name="Girard L."/>
            <person name="Lood C."/>
            <person name="De Mot R."/>
            <person name="Baudart J."/>
        </authorList>
    </citation>
    <scope>NUCLEOTIDE SEQUENCE</scope>
    <source>
        <strain evidence="1">536</strain>
    </source>
</reference>
<keyword evidence="2" id="KW-1185">Reference proteome</keyword>
<gene>
    <name evidence="1" type="ORF">H3221_16585</name>
</gene>
<dbReference type="EMBL" id="JACFYX010000016">
    <property type="protein sequence ID" value="MBG0836730.1"/>
    <property type="molecule type" value="Genomic_DNA"/>
</dbReference>
<dbReference type="AlphaFoldDB" id="A0A931D6S2"/>
<name>A0A931D6S2_9PSED</name>
<accession>A0A931D6S2</accession>
<proteinExistence type="predicted"/>
<evidence type="ECO:0000313" key="1">
    <source>
        <dbReference type="EMBL" id="MBG0836730.1"/>
    </source>
</evidence>
<organism evidence="1 2">
    <name type="scientific">Pseudomonas chaetocerotis</name>
    <dbReference type="NCBI Taxonomy" id="2758695"/>
    <lineage>
        <taxon>Bacteria</taxon>
        <taxon>Pseudomonadati</taxon>
        <taxon>Pseudomonadota</taxon>
        <taxon>Gammaproteobacteria</taxon>
        <taxon>Pseudomonadales</taxon>
        <taxon>Pseudomonadaceae</taxon>
        <taxon>Pseudomonas</taxon>
    </lineage>
</organism>